<evidence type="ECO:0000313" key="1">
    <source>
        <dbReference type="EMBL" id="KLN53386.1"/>
    </source>
</evidence>
<accession>A0A0H2LUJ1</accession>
<reference evidence="1 2" key="1">
    <citation type="submission" date="2015-03" db="EMBL/GenBank/DDBJ databases">
        <title>Genome sequence of Variovorax paradoxus TBEA6.</title>
        <authorList>
            <person name="Poehlein A."/>
            <person name="Schuldes J."/>
            <person name="Wuebbeler J.H."/>
            <person name="Hiessl S."/>
            <person name="Steinbuechel A."/>
            <person name="Daniel R."/>
        </authorList>
    </citation>
    <scope>NUCLEOTIDE SEQUENCE [LARGE SCALE GENOMIC DNA]</scope>
    <source>
        <strain evidence="1 2">TBEA6</strain>
    </source>
</reference>
<protein>
    <submittedName>
        <fullName evidence="1">NUDIX domain protein</fullName>
    </submittedName>
</protein>
<dbReference type="AlphaFoldDB" id="A0A0H2LUJ1"/>
<name>A0A0H2LUJ1_VARPD</name>
<dbReference type="PATRIC" id="fig|34073.19.peg.5683"/>
<dbReference type="Gene3D" id="3.90.79.10">
    <property type="entry name" value="Nucleoside Triphosphate Pyrophosphohydrolase"/>
    <property type="match status" value="1"/>
</dbReference>
<dbReference type="GO" id="GO:0003824">
    <property type="term" value="F:catalytic activity"/>
    <property type="evidence" value="ECO:0007669"/>
    <property type="project" value="UniProtKB-ARBA"/>
</dbReference>
<gene>
    <name evidence="1" type="ORF">VPARA_55520</name>
</gene>
<dbReference type="Proteomes" id="UP000035170">
    <property type="component" value="Unassembled WGS sequence"/>
</dbReference>
<proteinExistence type="predicted"/>
<dbReference type="SUPFAM" id="SSF55811">
    <property type="entry name" value="Nudix"/>
    <property type="match status" value="1"/>
</dbReference>
<comment type="caution">
    <text evidence="1">The sequence shown here is derived from an EMBL/GenBank/DDBJ whole genome shotgun (WGS) entry which is preliminary data.</text>
</comment>
<organism evidence="1 2">
    <name type="scientific">Variovorax paradoxus</name>
    <dbReference type="NCBI Taxonomy" id="34073"/>
    <lineage>
        <taxon>Bacteria</taxon>
        <taxon>Pseudomonadati</taxon>
        <taxon>Pseudomonadota</taxon>
        <taxon>Betaproteobacteria</taxon>
        <taxon>Burkholderiales</taxon>
        <taxon>Comamonadaceae</taxon>
        <taxon>Variovorax</taxon>
    </lineage>
</organism>
<sequence length="180" mass="20679">MSWNEALIDEEISILQRIRSDVGARVLPQRLYEEFVKTYKKISTELVIFDEGGNVWLTQRPSKERQPDEPFAGQWHNPGVMHNFNESIDNAWERLCKDELGTDVVADGPQFIKILEFSESKRGHYLSLLYITRYRSGKLTSSTPSGFYKPSDLPKPIFEPHEKLIIPEAIKAAASLGWLQ</sequence>
<dbReference type="InterPro" id="IPR015797">
    <property type="entry name" value="NUDIX_hydrolase-like_dom_sf"/>
</dbReference>
<dbReference type="RefSeq" id="WP_155248128.1">
    <property type="nucleotide sequence ID" value="NZ_JZWI01000035.1"/>
</dbReference>
<keyword evidence="2" id="KW-1185">Reference proteome</keyword>
<dbReference type="EMBL" id="JZWI01000035">
    <property type="protein sequence ID" value="KLN53386.1"/>
    <property type="molecule type" value="Genomic_DNA"/>
</dbReference>
<evidence type="ECO:0000313" key="2">
    <source>
        <dbReference type="Proteomes" id="UP000035170"/>
    </source>
</evidence>